<sequence>MRYFVILGIVAFLSGCTADSYQLLRTRNVSIKLEPSKSVYISISRDGRYGQINYQGSGANASQIILMAFSKNSNSAETARQYQSFDNALTYAKENNYGYLVFPTILEWEDRATEWSGIPDKASIKIAIINVESGKTMDSAIIKGKSGIATLGGDHPQDLLVKPVAEYVNELY</sequence>
<protein>
    <submittedName>
        <fullName evidence="1">Uncharacterized protein</fullName>
    </submittedName>
</protein>
<name>A0ACA8ZNW2_9GAMM</name>
<organism evidence="1 2">
    <name type="scientific">Bathymodiolus azoricus thioautotrophic gill symbiont</name>
    <dbReference type="NCBI Taxonomy" id="235205"/>
    <lineage>
        <taxon>Bacteria</taxon>
        <taxon>Pseudomonadati</taxon>
        <taxon>Pseudomonadota</taxon>
        <taxon>Gammaproteobacteria</taxon>
        <taxon>sulfur-oxidizing symbionts</taxon>
    </lineage>
</organism>
<dbReference type="EMBL" id="CAESAP020000095">
    <property type="protein sequence ID" value="CAB5496385.1"/>
    <property type="molecule type" value="Genomic_DNA"/>
</dbReference>
<proteinExistence type="predicted"/>
<evidence type="ECO:0000313" key="1">
    <source>
        <dbReference type="EMBL" id="CAB5496385.1"/>
    </source>
</evidence>
<accession>A0ACA8ZNW2</accession>
<dbReference type="Proteomes" id="UP000635628">
    <property type="component" value="Unassembled WGS sequence"/>
</dbReference>
<evidence type="ECO:0000313" key="2">
    <source>
        <dbReference type="Proteomes" id="UP000635628"/>
    </source>
</evidence>
<gene>
    <name evidence="1" type="ORF">AZO1586R_423</name>
</gene>
<reference evidence="1" key="1">
    <citation type="submission" date="2020-05" db="EMBL/GenBank/DDBJ databases">
        <authorList>
            <person name="Petersen J."/>
            <person name="Sayavedra L."/>
        </authorList>
    </citation>
    <scope>NUCLEOTIDE SEQUENCE</scope>
    <source>
        <strain evidence="1">B azoricus SOX Menez Gwen</strain>
    </source>
</reference>
<comment type="caution">
    <text evidence="1">The sequence shown here is derived from an EMBL/GenBank/DDBJ whole genome shotgun (WGS) entry which is preliminary data.</text>
</comment>
<keyword evidence="2" id="KW-1185">Reference proteome</keyword>